<dbReference type="SUPFAM" id="SSF54695">
    <property type="entry name" value="POZ domain"/>
    <property type="match status" value="2"/>
</dbReference>
<proteinExistence type="predicted"/>
<dbReference type="PANTHER" id="PTHR24413">
    <property type="entry name" value="SPECKLE-TYPE POZ PROTEIN"/>
    <property type="match status" value="1"/>
</dbReference>
<evidence type="ECO:0000259" key="4">
    <source>
        <dbReference type="PROSITE" id="PS50097"/>
    </source>
</evidence>
<dbReference type="InterPro" id="IPR011333">
    <property type="entry name" value="SKP1/BTB/POZ_sf"/>
</dbReference>
<protein>
    <recommendedName>
        <fullName evidence="4">BTB domain-containing protein</fullName>
    </recommendedName>
</protein>
<evidence type="ECO:0000256" key="3">
    <source>
        <dbReference type="SAM" id="MobiDB-lite"/>
    </source>
</evidence>
<dbReference type="Proteomes" id="UP000444721">
    <property type="component" value="Unassembled WGS sequence"/>
</dbReference>
<gene>
    <name evidence="5" type="ORF">FDP41_004942</name>
</gene>
<reference evidence="5 6" key="1">
    <citation type="journal article" date="2019" name="Sci. Rep.">
        <title>Nanopore sequencing improves the draft genome of the human pathogenic amoeba Naegleria fowleri.</title>
        <authorList>
            <person name="Liechti N."/>
            <person name="Schurch N."/>
            <person name="Bruggmann R."/>
            <person name="Wittwer M."/>
        </authorList>
    </citation>
    <scope>NUCLEOTIDE SEQUENCE [LARGE SCALE GENOMIC DNA]</scope>
    <source>
        <strain evidence="5 6">ATCC 30894</strain>
    </source>
</reference>
<feature type="domain" description="BTB" evidence="4">
    <location>
        <begin position="986"/>
        <end position="1054"/>
    </location>
</feature>
<evidence type="ECO:0000256" key="1">
    <source>
        <dbReference type="ARBA" id="ARBA00022441"/>
    </source>
</evidence>
<feature type="compositionally biased region" description="Acidic residues" evidence="3">
    <location>
        <begin position="19"/>
        <end position="60"/>
    </location>
</feature>
<evidence type="ECO:0000256" key="2">
    <source>
        <dbReference type="ARBA" id="ARBA00022737"/>
    </source>
</evidence>
<dbReference type="SUPFAM" id="SSF117281">
    <property type="entry name" value="Kelch motif"/>
    <property type="match status" value="1"/>
</dbReference>
<evidence type="ECO:0000313" key="6">
    <source>
        <dbReference type="Proteomes" id="UP000444721"/>
    </source>
</evidence>
<dbReference type="Gene3D" id="3.30.710.10">
    <property type="entry name" value="Potassium Channel Kv1.1, Chain A"/>
    <property type="match status" value="2"/>
</dbReference>
<dbReference type="AlphaFoldDB" id="A0A6A5BH88"/>
<dbReference type="CDD" id="cd18186">
    <property type="entry name" value="BTB_POZ_ZBTB_KLHL-like"/>
    <property type="match status" value="2"/>
</dbReference>
<dbReference type="InterPro" id="IPR000210">
    <property type="entry name" value="BTB/POZ_dom"/>
</dbReference>
<dbReference type="SMART" id="SM00225">
    <property type="entry name" value="BTB"/>
    <property type="match status" value="2"/>
</dbReference>
<dbReference type="VEuPathDB" id="AmoebaDB:NF0118700"/>
<dbReference type="Pfam" id="PF00651">
    <property type="entry name" value="BTB"/>
    <property type="match status" value="2"/>
</dbReference>
<keyword evidence="2" id="KW-0677">Repeat</keyword>
<dbReference type="OrthoDB" id="6359816at2759"/>
<organism evidence="5 6">
    <name type="scientific">Naegleria fowleri</name>
    <name type="common">Brain eating amoeba</name>
    <dbReference type="NCBI Taxonomy" id="5763"/>
    <lineage>
        <taxon>Eukaryota</taxon>
        <taxon>Discoba</taxon>
        <taxon>Heterolobosea</taxon>
        <taxon>Tetramitia</taxon>
        <taxon>Eutetramitia</taxon>
        <taxon>Vahlkampfiidae</taxon>
        <taxon>Naegleria</taxon>
    </lineage>
</organism>
<feature type="compositionally biased region" description="Basic and acidic residues" evidence="3">
    <location>
        <begin position="61"/>
        <end position="70"/>
    </location>
</feature>
<sequence>MSRTLHASATSLLHHLLGDDDEEQDGSDEYENDEEFYQSNEEEDREQEEDFDDDQEDDEPHLEGQDRLEESRVDLLVNPLASSSSSAQKHHQRPLKQFLKQQKKNKDHSPQVIPMTDPKEIEQFYEQLKIIKKHHENEDNDGHQCSLHHLSLQSPLSQTATSNKCSISLFNEHANTLKVYKHSISKRYDQIRERALNEHPIQVRVKDHLKKICPDYKQLKYQVDRVEMKQLNVSKLLGYATCYIPKLHSIFIHGGTNQSNNAQCRDVFVYNIHQNSFHVLEFLNRNLERYYYYSRQGMTKHFMVPVAQSDCILVFGGGAVSVLTFKKVLSLSSQRNSSGNSGGMNSVSGSNNTINAFHEVIRHLKWGVKHYDPYSQKFTYYQTSIPFLNHELFNFSEYYNFQHVLDPSTLTLYLFGGKFQRSNHREVDESHLIFKIEIISQNNPLVIGHNHFSVAFQLSVLIPSHKFQSYSSKITSNQTSFRSNSLICMKCSGDDDNDRSSLLTGTIPVTSITIASLLSHRKHMSTCFVPTTHEIYFYGGIEQNQWRNEMYYFNTHSNRWSMIDMNYSYLDIESLISSTTTTSLNAMTTMVNQKIPQLTPNPKRVIPTMTLNYDSKSMLLFDRIDGSIYCYSLSQSSSGRQSAWNVIHPLGIQSHADYMNVNRILPTQNIVAPPYQTIPQSYYQVLRVGEKLYILNTTTNISESNASGDMGSNMSGSYSCKHFFPIQILTNPIVNTNDTNILSHISLIYRSQEYADVKFVVKKYKKNNANIAENNGHDEYEYFTGHKSIISCRCPYLKELIQQSDYYEEENDSSKRGYYNQSSNTRMLIVKIHDTTSDLFKAILDFIYLGELHLHEDDTTTQHDAVSVDIGKENEQFTIVNRFLSICKKWNFKSEFFESLCRFDQSLHLDVYTKIISDFERDIVSMVNNHEAFADVKIILEDEDYIEGEEMQFTENSKDSHTFSHQQADVVTQNDTEEGTMEGIESDHNLLLPPHSCHYEMVQVHKCMIIRLPFFAKMFEHGFSESLTNTIRFKSNVLDKNALIQVLHYIYTDRSTEITPANCIGILVYSQMFGLSQLASNCRNMIRANLTPHNCSAILEIAQMYKDQALEREVIEYISKNTEASELVLQADSCLSTESKLAIKKKKK</sequence>
<feature type="region of interest" description="Disordered" evidence="3">
    <location>
        <begin position="1"/>
        <end position="70"/>
    </location>
</feature>
<dbReference type="PROSITE" id="PS50097">
    <property type="entry name" value="BTB"/>
    <property type="match status" value="2"/>
</dbReference>
<accession>A0A6A5BH88</accession>
<dbReference type="VEuPathDB" id="AmoebaDB:FDP41_004942"/>
<dbReference type="VEuPathDB" id="AmoebaDB:NfTy_086430"/>
<dbReference type="EMBL" id="VFQX01000041">
    <property type="protein sequence ID" value="KAF0976267.1"/>
    <property type="molecule type" value="Genomic_DNA"/>
</dbReference>
<dbReference type="RefSeq" id="XP_044560980.1">
    <property type="nucleotide sequence ID" value="XM_044708412.1"/>
</dbReference>
<evidence type="ECO:0000313" key="5">
    <source>
        <dbReference type="EMBL" id="KAF0976267.1"/>
    </source>
</evidence>
<feature type="compositionally biased region" description="Low complexity" evidence="3">
    <location>
        <begin position="1"/>
        <end position="15"/>
    </location>
</feature>
<keyword evidence="6" id="KW-1185">Reference proteome</keyword>
<comment type="caution">
    <text evidence="5">The sequence shown here is derived from an EMBL/GenBank/DDBJ whole genome shotgun (WGS) entry which is preliminary data.</text>
</comment>
<name>A0A6A5BH88_NAEFO</name>
<dbReference type="GeneID" id="68112160"/>
<dbReference type="InterPro" id="IPR015915">
    <property type="entry name" value="Kelch-typ_b-propeller"/>
</dbReference>
<keyword evidence="1" id="KW-0880">Kelch repeat</keyword>
<feature type="domain" description="BTB" evidence="4">
    <location>
        <begin position="755"/>
        <end position="856"/>
    </location>
</feature>